<keyword evidence="3" id="KW-1185">Reference proteome</keyword>
<reference evidence="3" key="1">
    <citation type="submission" date="2017-12" db="EMBL/GenBank/DDBJ databases">
        <authorList>
            <consortium name="DOE Joint Genome Institute"/>
            <person name="Mondo S.J."/>
            <person name="Kjaerbolling I."/>
            <person name="Vesth T.C."/>
            <person name="Frisvad J.C."/>
            <person name="Nybo J.L."/>
            <person name="Theobald S."/>
            <person name="Kuo A."/>
            <person name="Bowyer P."/>
            <person name="Matsuda Y."/>
            <person name="Lyhne E.K."/>
            <person name="Kogle M.E."/>
            <person name="Clum A."/>
            <person name="Lipzen A."/>
            <person name="Salamov A."/>
            <person name="Ngan C.Y."/>
            <person name="Daum C."/>
            <person name="Chiniquy J."/>
            <person name="Barry K."/>
            <person name="LaButti K."/>
            <person name="Haridas S."/>
            <person name="Simmons B.A."/>
            <person name="Magnuson J.K."/>
            <person name="Mortensen U.H."/>
            <person name="Larsen T.O."/>
            <person name="Grigoriev I.V."/>
            <person name="Baker S.E."/>
            <person name="Andersen M.R."/>
            <person name="Nordberg H.P."/>
            <person name="Cantor M.N."/>
            <person name="Hua S.X."/>
        </authorList>
    </citation>
    <scope>NUCLEOTIDE SEQUENCE [LARGE SCALE GENOMIC DNA]</scope>
    <source>
        <strain evidence="3">IBT 19404</strain>
    </source>
</reference>
<sequence length="108" mass="11700">MKTSAPPDNARSHPKGILKPPTLRFPFGEELLDQPARSRKPTFLRFKSGDNGRFRVFASCAIRIPAFEASEAPAERCEGSSVGTKIQVKAGGAFLVRERAARGSKGSK</sequence>
<proteinExistence type="predicted"/>
<evidence type="ECO:0000256" key="1">
    <source>
        <dbReference type="SAM" id="MobiDB-lite"/>
    </source>
</evidence>
<feature type="region of interest" description="Disordered" evidence="1">
    <location>
        <begin position="1"/>
        <end position="20"/>
    </location>
</feature>
<protein>
    <submittedName>
        <fullName evidence="2">Uncharacterized protein</fullName>
    </submittedName>
</protein>
<dbReference type="EMBL" id="KZ559504">
    <property type="protein sequence ID" value="PLN85471.1"/>
    <property type="molecule type" value="Genomic_DNA"/>
</dbReference>
<dbReference type="OrthoDB" id="10309600at2759"/>
<gene>
    <name evidence="2" type="ORF">BDW42DRAFT_149397</name>
</gene>
<dbReference type="Proteomes" id="UP000235023">
    <property type="component" value="Unassembled WGS sequence"/>
</dbReference>
<accession>A0A2J5I677</accession>
<organism evidence="2 3">
    <name type="scientific">Aspergillus taichungensis</name>
    <dbReference type="NCBI Taxonomy" id="482145"/>
    <lineage>
        <taxon>Eukaryota</taxon>
        <taxon>Fungi</taxon>
        <taxon>Dikarya</taxon>
        <taxon>Ascomycota</taxon>
        <taxon>Pezizomycotina</taxon>
        <taxon>Eurotiomycetes</taxon>
        <taxon>Eurotiomycetidae</taxon>
        <taxon>Eurotiales</taxon>
        <taxon>Aspergillaceae</taxon>
        <taxon>Aspergillus</taxon>
        <taxon>Aspergillus subgen. Circumdati</taxon>
    </lineage>
</organism>
<name>A0A2J5I677_9EURO</name>
<evidence type="ECO:0000313" key="3">
    <source>
        <dbReference type="Proteomes" id="UP000235023"/>
    </source>
</evidence>
<evidence type="ECO:0000313" key="2">
    <source>
        <dbReference type="EMBL" id="PLN85471.1"/>
    </source>
</evidence>
<dbReference type="AlphaFoldDB" id="A0A2J5I677"/>